<comment type="caution">
    <text evidence="4">The sequence shown here is derived from an EMBL/GenBank/DDBJ whole genome shotgun (WGS) entry which is preliminary data.</text>
</comment>
<protein>
    <recommendedName>
        <fullName evidence="3">EGF-like domain-containing protein</fullName>
    </recommendedName>
</protein>
<accession>A0A8S1LTW0</accession>
<feature type="domain" description="EGF-like" evidence="3">
    <location>
        <begin position="1144"/>
        <end position="1183"/>
    </location>
</feature>
<dbReference type="PANTHER" id="PTHR15332:SF175">
    <property type="entry name" value="PROPROTEIN CONVERTASE SUBTILISIN_KEXIN TYPE 5-LIKE"/>
    <property type="match status" value="1"/>
</dbReference>
<keyword evidence="1" id="KW-0175">Coiled coil</keyword>
<feature type="domain" description="EGF-like" evidence="3">
    <location>
        <begin position="1001"/>
        <end position="1041"/>
    </location>
</feature>
<dbReference type="EMBL" id="CAJJDN010000026">
    <property type="protein sequence ID" value="CAD8069752.1"/>
    <property type="molecule type" value="Genomic_DNA"/>
</dbReference>
<feature type="transmembrane region" description="Helical" evidence="2">
    <location>
        <begin position="2667"/>
        <end position="2689"/>
    </location>
</feature>
<feature type="domain" description="EGF-like" evidence="3">
    <location>
        <begin position="1184"/>
        <end position="1231"/>
    </location>
</feature>
<reference evidence="4" key="1">
    <citation type="submission" date="2021-01" db="EMBL/GenBank/DDBJ databases">
        <authorList>
            <consortium name="Genoscope - CEA"/>
            <person name="William W."/>
        </authorList>
    </citation>
    <scope>NUCLEOTIDE SEQUENCE</scope>
</reference>
<feature type="domain" description="EGF-like" evidence="3">
    <location>
        <begin position="1049"/>
        <end position="1089"/>
    </location>
</feature>
<keyword evidence="2" id="KW-0812">Transmembrane</keyword>
<feature type="domain" description="EGF-like" evidence="3">
    <location>
        <begin position="258"/>
        <end position="305"/>
    </location>
</feature>
<evidence type="ECO:0000313" key="5">
    <source>
        <dbReference type="Proteomes" id="UP000692954"/>
    </source>
</evidence>
<feature type="domain" description="EGF-like" evidence="3">
    <location>
        <begin position="411"/>
        <end position="443"/>
    </location>
</feature>
<feature type="domain" description="EGF-like" evidence="3">
    <location>
        <begin position="907"/>
        <end position="947"/>
    </location>
</feature>
<dbReference type="Proteomes" id="UP000692954">
    <property type="component" value="Unassembled WGS sequence"/>
</dbReference>
<evidence type="ECO:0000256" key="2">
    <source>
        <dbReference type="SAM" id="Phobius"/>
    </source>
</evidence>
<feature type="domain" description="EGF-like" evidence="3">
    <location>
        <begin position="1338"/>
        <end position="1375"/>
    </location>
</feature>
<feature type="domain" description="EGF-like" evidence="3">
    <location>
        <begin position="955"/>
        <end position="993"/>
    </location>
</feature>
<keyword evidence="2" id="KW-0472">Membrane</keyword>
<name>A0A8S1LTW0_9CILI</name>
<feature type="domain" description="EGF-like" evidence="3">
    <location>
        <begin position="812"/>
        <end position="855"/>
    </location>
</feature>
<feature type="domain" description="EGF-like" evidence="3">
    <location>
        <begin position="1236"/>
        <end position="1280"/>
    </location>
</feature>
<feature type="domain" description="EGF-like" evidence="3">
    <location>
        <begin position="665"/>
        <end position="705"/>
    </location>
</feature>
<dbReference type="PANTHER" id="PTHR15332">
    <property type="entry name" value="PROPROTEIN CONVERTASE SUBTILISIN_KEXIN TYPE 5-LIKE"/>
    <property type="match status" value="1"/>
</dbReference>
<evidence type="ECO:0000256" key="1">
    <source>
        <dbReference type="SAM" id="Coils"/>
    </source>
</evidence>
<feature type="domain" description="EGF-like" evidence="3">
    <location>
        <begin position="1376"/>
        <end position="1404"/>
    </location>
</feature>
<dbReference type="SMART" id="SM00181">
    <property type="entry name" value="EGF"/>
    <property type="match status" value="20"/>
</dbReference>
<feature type="domain" description="EGF-like" evidence="3">
    <location>
        <begin position="465"/>
        <end position="507"/>
    </location>
</feature>
<keyword evidence="2" id="KW-1133">Transmembrane helix</keyword>
<feature type="transmembrane region" description="Helical" evidence="2">
    <location>
        <begin position="2639"/>
        <end position="2661"/>
    </location>
</feature>
<keyword evidence="5" id="KW-1185">Reference proteome</keyword>
<dbReference type="CDD" id="cd00064">
    <property type="entry name" value="FU"/>
    <property type="match status" value="1"/>
</dbReference>
<dbReference type="InterPro" id="IPR006212">
    <property type="entry name" value="Furin_repeat"/>
</dbReference>
<evidence type="ECO:0000313" key="4">
    <source>
        <dbReference type="EMBL" id="CAD8069752.1"/>
    </source>
</evidence>
<feature type="domain" description="EGF-like" evidence="3">
    <location>
        <begin position="856"/>
        <end position="885"/>
    </location>
</feature>
<feature type="domain" description="EGF-like" evidence="3">
    <location>
        <begin position="1426"/>
        <end position="1463"/>
    </location>
</feature>
<feature type="transmembrane region" description="Helical" evidence="2">
    <location>
        <begin position="2739"/>
        <end position="2760"/>
    </location>
</feature>
<gene>
    <name evidence="4" type="ORF">PSON_ATCC_30995.1.T0260003</name>
</gene>
<dbReference type="InterPro" id="IPR000742">
    <property type="entry name" value="EGF"/>
</dbReference>
<feature type="domain" description="EGF-like" evidence="3">
    <location>
        <begin position="763"/>
        <end position="804"/>
    </location>
</feature>
<dbReference type="OrthoDB" id="304166at2759"/>
<evidence type="ECO:0000259" key="3">
    <source>
        <dbReference type="SMART" id="SM00181"/>
    </source>
</evidence>
<dbReference type="SMART" id="SM00261">
    <property type="entry name" value="FU"/>
    <property type="match status" value="27"/>
</dbReference>
<feature type="coiled-coil region" evidence="1">
    <location>
        <begin position="2260"/>
        <end position="2294"/>
    </location>
</feature>
<feature type="domain" description="EGF-like" evidence="3">
    <location>
        <begin position="150"/>
        <end position="184"/>
    </location>
</feature>
<feature type="transmembrane region" description="Helical" evidence="2">
    <location>
        <begin position="2701"/>
        <end position="2727"/>
    </location>
</feature>
<feature type="domain" description="EGF-like" evidence="3">
    <location>
        <begin position="1288"/>
        <end position="1330"/>
    </location>
</feature>
<feature type="transmembrane region" description="Helical" evidence="2">
    <location>
        <begin position="2558"/>
        <end position="2577"/>
    </location>
</feature>
<proteinExistence type="predicted"/>
<feature type="domain" description="EGF-like" evidence="3">
    <location>
        <begin position="1097"/>
        <end position="1136"/>
    </location>
</feature>
<organism evidence="4 5">
    <name type="scientific">Paramecium sonneborni</name>
    <dbReference type="NCBI Taxonomy" id="65129"/>
    <lineage>
        <taxon>Eukaryota</taxon>
        <taxon>Sar</taxon>
        <taxon>Alveolata</taxon>
        <taxon>Ciliophora</taxon>
        <taxon>Intramacronucleata</taxon>
        <taxon>Oligohymenophorea</taxon>
        <taxon>Peniculida</taxon>
        <taxon>Parameciidae</taxon>
        <taxon>Paramecium</taxon>
    </lineage>
</organism>
<sequence>MYKCLSDKECASYQTSKPIFNQPTPEGLQSVYYYEVSCQQCNLGYYVPKDIYQFEQGKCETIARRSDKCFQISKKDKNKCIACLPWYALNPDGYCNPDLLSCNPMCQTCLDTNPQFCTTCDGQKLLTLDVISGTCSCQPPNGQYLDMCKPCKDGYCNECEIIDFYSCISCKPGSNRILVNKECICQPGTYDLGNEDQICLVCDKSCLSCSSFPECTECLDESISFRIKTDNFCQCKIGYAEYQIKDTICGLCHPRCRTCFQAADDTLNQYCLTCISGENRILTEEFKCECQDNYGDNNGTVDVCFICDYTCGSCYNSLPTGCATCLESSYRYLTILGQCLCQSSCYDDLTDNIECSKCHYTCQECANSPEKVACTECPETRAPSNPSVDNYECVCQFSNFFDDGYSLKCQQCDFTCNTCNGPLSSNCLTCDNSYRQLDFSTCICPDQHYDIGELQCASCHFSCKKCFDDTENGCIVCSSDLHFRVLKGNLCICANGYYEEPDQAICHKCSYKCETCETLAEKCLTCPLNSLRILDPIKGCFCSEELYDKENEITCQKCHFKCKACITQGEDKCLTCDSIANRELKLNQCLCKPHYFEMQVQECPVCSAFCYECVNKFDNCTSCNDDRYLDGSTCKCTTKLFGSAISTFDFNGQIKCQNCHYSCGTCDGSEETDCLTCMENENRYQVGNTCVCKDGYFNAGMPICEKCGYKCKNCKQKAFNCTSCQDNTFRIFISGFNKCQCIQRYYDDGQNEICQKCHYSCLRCNDFQTKCELCSIESNRTFNEQLFTCDCNIGYYDSGVEICQKCHYSCLNCSSGDSNSCISCVDPKISNRAFHNNTCQCLFGYYDDGKLVQCQKCDIQCLSCIEQSYQCLSCPQTRNIQSNCKCAEGYYDVGQQLCLKCNQICMFCELNSINCTSCYVEQFRKLNLINKTCDCQIGYIEINGVCQKCQEGCLTCSQSINSCTSCEQPRYLKNNTCVCTDGMFESDVDKSCKFCDKSCLTCYTQTHCLTCSMDNYRTLQFGNKCECLQGYFENPTTKNCELCEKSCLTCSLLPNNCLTCDSTLNLSLVGNQCQCSQSYFFNSLNKQCEQCHITCLECSNNNQCTLCRQTTRHFDQDQKKCLCNIGFYETNQQNCLQCHFSCETCENINTYCLSCLDVYYRILINNKCLCLDGYYDAGTELCQKCVNNCKTCQYSASTCLSCFEIEQFRMLQGDKCICKPGYYDQNTNICLKCSNECLTCNGSANYCTSCDTNLKRIDQSVIHKCPCIVGFYSDQDSICQKCHIKCSACINQFDQCSSCKFELNSNRLPISGFCECKDGYFDDGTQLQCQRCHIKCKLCLNTMDNCLICSNSLRINQPICNCMNGYYEDQQLACQICAPQCDTCKNSPSNCLSCKPGRVGNDCECIDGYLEMGSIFCEQCAFQCSTCTLDSKNCKICKGNRIQIPQCICQSGYFDDSINEDCQQCASKCLECNIDGCLSCFANRILNEEMDCIPPPNSIWYDNTPWCSTCQVAVVKIYLSDDISKIIIHFDFPLNSKGFQSQFQLNKCLQLFEQETVQSFGYNAVCYLNPKNNQELLIQLGESSTINVGDEIQFISNSISHIDCENSLQKFIFTALQMPVSPLLPKIVYNVPLHKLNPQAENQVNLNALKNYGFRKLNNLEWSCEAVGNEDTQTLQEFLNYTNLLQEYNLLIPQSTLPSNSELKFMIKYSNFIGITSETEFTLFTHSGDLPQINLIVKPYYFVYESIKISVSVGNLDEDKTKYLIQLYEIDKKPKKSISSGLNISTETNPFQIVYGNIAKYTLSPNTTYTFQVSAKNLNSNQIQNQIFTIDIPFSGLICNFNNQGIQSIRKDLNLLIECKDLDTRYEWNKDPDLNIQVSCYDLSLNRTCQNQQKQIINVNKTDFFQYIKKNTIPAYNVQKWTVNVQKFEQTSQSDLIIVYLDNYFPQLELQYNEGYLMRKINNYEKLNFTFIIPVYQKAYLLDLSITIIYNYEIIEIIQPKYVSYSFKIFDSIKELNYGDSVNLKFTAQYTNNIMPSLNNKKLSINQPPSCSKLYITRPSDLALTNIQIATTCLQSDDFPYKYQLRIFLREMHLKDFLEGSSDYSLILQPFQNLNQFSIQTPSSVVSSKIGILLQVLDSRGSIAQLSETVRTKPAKLNCSLIQFENLNLQSKILLLFEALNQKCDQVHHQIYLNLLKQQIFTDSNDNILKFQAIKLYKELLITAGSNQTQNRILTEDTPKYCYDINSTHLFITAISTEQDVNLTQKIEEFQENINNLNKTLQNFIRMKKEIQEDVDENYFIWNEELSQQQQNCEEGLKTLLFYIDEIYFDISGLNVKNETIYQSIVEFLKCINVIVDQIQNTILVNSKPFAIFGNEIIWQIKRKTKQYFNEYFNIESSQEDYLVDFVQFEQTYFKSNPLKFSSEIESQLQNQLNDSTLIVYPENYYQFQLKNAYHSRFISYENFSSYYNSNFFTYKVCSNDTQPIQEYEIQCVMRTLSKKFNQCLMIKDKKNDTFEFNCQCQNLGDIFLTTSTNFSKVDSTNQQIVDLNVQSTIQDVLVLRICTSSLTLIFIILYIYQLKEDCQDQNKELQTEEGNLQGTNIQDKNLIYQGNAKVFKEKLKQIHQTISLFYYKEKTIQLCYRILEVLSQSNLLLTLAIMECYWLENYILQICLFAIANPIVILILRILYKILESIYLFGKIAALISHLLLVIFLILPVSILFLLQLLNISMQSEQYKVFIIFGGNIIISQILIEPFTIYARIIIYRLIARSIQNMELNPAFHLLHFFAMHSILEDSFEDFTRI</sequence>